<feature type="compositionally biased region" description="Low complexity" evidence="3">
    <location>
        <begin position="880"/>
        <end position="889"/>
    </location>
</feature>
<protein>
    <recommendedName>
        <fullName evidence="6">Filamentation protein</fullName>
    </recommendedName>
</protein>
<dbReference type="Proteomes" id="UP001286456">
    <property type="component" value="Unassembled WGS sequence"/>
</dbReference>
<feature type="region of interest" description="Disordered" evidence="3">
    <location>
        <begin position="729"/>
        <end position="847"/>
    </location>
</feature>
<reference evidence="4" key="1">
    <citation type="journal article" date="2023" name="Mol. Phylogenet. Evol.">
        <title>Genome-scale phylogeny and comparative genomics of the fungal order Sordariales.</title>
        <authorList>
            <person name="Hensen N."/>
            <person name="Bonometti L."/>
            <person name="Westerberg I."/>
            <person name="Brannstrom I.O."/>
            <person name="Guillou S."/>
            <person name="Cros-Aarteil S."/>
            <person name="Calhoun S."/>
            <person name="Haridas S."/>
            <person name="Kuo A."/>
            <person name="Mondo S."/>
            <person name="Pangilinan J."/>
            <person name="Riley R."/>
            <person name="LaButti K."/>
            <person name="Andreopoulos B."/>
            <person name="Lipzen A."/>
            <person name="Chen C."/>
            <person name="Yan M."/>
            <person name="Daum C."/>
            <person name="Ng V."/>
            <person name="Clum A."/>
            <person name="Steindorff A."/>
            <person name="Ohm R.A."/>
            <person name="Martin F."/>
            <person name="Silar P."/>
            <person name="Natvig D.O."/>
            <person name="Lalanne C."/>
            <person name="Gautier V."/>
            <person name="Ament-Velasquez S.L."/>
            <person name="Kruys A."/>
            <person name="Hutchinson M.I."/>
            <person name="Powell A.J."/>
            <person name="Barry K."/>
            <person name="Miller A.N."/>
            <person name="Grigoriev I.V."/>
            <person name="Debuchy R."/>
            <person name="Gladieux P."/>
            <person name="Hiltunen Thoren M."/>
            <person name="Johannesson H."/>
        </authorList>
    </citation>
    <scope>NUCLEOTIDE SEQUENCE</scope>
    <source>
        <strain evidence="4">SMH4131-1</strain>
    </source>
</reference>
<dbReference type="SUPFAM" id="SSF48452">
    <property type="entry name" value="TPR-like"/>
    <property type="match status" value="1"/>
</dbReference>
<feature type="region of interest" description="Disordered" evidence="3">
    <location>
        <begin position="1102"/>
        <end position="1149"/>
    </location>
</feature>
<evidence type="ECO:0008006" key="6">
    <source>
        <dbReference type="Google" id="ProtNLM"/>
    </source>
</evidence>
<sequence>MPDAAKAAHYLHLLDDARCEGNWDDVPELVRKVRKHAPNRSCLALTAETETAITKASLKAAAAAAASSSADRPSTAGSAVGLDIASHLPNLLVAIESEQQFPEEGFQARVSIGWVHWVLKEYSLALERLPGNFDQEYPGYENLDALSEWTKVCALKSSYLRANCMARNGQRDGAMEIFALALPSLSAVWATKPARQQLRYWAELFLTEYCMLASQAIRENDQALSDPNCLACFRAWSSYWAGTKGTPLPGGYGFKGSVPRRQVWSEYYFAVSEILQRDLPFPTGYAPASNDSSARNQLRTELKKVETIYQALLYNETRFPRADEERAEVEDFVDRVMQNWIILNGRGWREQDLGAGGRDSLCHGVLDTLYHAATKTYHSTAILRHLFTVHLAVAEFDLAFMSFDSYFELVKKGKARVDKTGHPEPALDDDATLLETISACIAALCRYGGKQAAEKARNLAIELENSLERGGHLGLNVEDGFAPLREDRPLSATPKSEVPPNILALAWQSVGLAHAQWARVTYDSESRMQTQEKAILCLRKSLSPEFGNAADIKGVFALGLLYAEQRKLTIGIELVKTALLAGKATEENQELYNGPYWRERSLIPLWHLLALMLSARQEYVMAARACEGAIEQFKDPQALFGGQSLNGQYRSDHLNEVGAKDEKAGGRGIVDEMDDYEKEGVLEIKMTQLAILELMEGPAVAVNNSSELLTLFPRLFGDIEQKPDTALKVEPPKSSAGTLRSIRGSVFGSRSEKTGRSRQTVLNNEKMATIPSRPATSQTVQSVATTVAPTIQVTNEYGDPRSSRRSRKSDSINRRSESNRRASLRKRERSESRGGAPPHQPSVVDGEKFFTPFDDLHLQQYFNPKTVAKQDVPGLRHSESYTSNTSSRSKNAELSGISVDEVESFATLLPFVQFPPDHNKRRRRAILVKVWLEIAGYYRRAGLLDDAQKACAEAQKIVQALEGEVSSDNSGLLSLRSAGWGQTKTVEQLLGDVWTERGQLSLARERPYQARADFETALTHFPDHGPAIVGLSNILMDVYSEKLILPPAVPGIDFVSTADGDVTQLDSKSSLVVRNKPDKFPALPSEPLGLVATMAKKPEMKVLNGSNGDAHGHGHSHSHSHSHSHGHGHGHSGDGLQLASPLLGPDLPPPHKATSLPLIDRLAARDRAYVLLAGLTKLGSGWNYSEAWFALARAYEESDQVDKAKDALWWCVELEDGMGAREWSCVGAGGYVL</sequence>
<accession>A0AAE0IY96</accession>
<evidence type="ECO:0000313" key="5">
    <source>
        <dbReference type="Proteomes" id="UP001286456"/>
    </source>
</evidence>
<proteinExistence type="inferred from homology"/>
<gene>
    <name evidence="4" type="ORF">B0T19DRAFT_417193</name>
</gene>
<dbReference type="InterPro" id="IPR019734">
    <property type="entry name" value="TPR_rpt"/>
</dbReference>
<dbReference type="PANTHER" id="PTHR23083:SF464">
    <property type="entry name" value="TETRATRICOPEPTIDE REPEAT DOMAIN 7, ISOFORM A"/>
    <property type="match status" value="1"/>
</dbReference>
<organism evidence="4 5">
    <name type="scientific">Cercophora scortea</name>
    <dbReference type="NCBI Taxonomy" id="314031"/>
    <lineage>
        <taxon>Eukaryota</taxon>
        <taxon>Fungi</taxon>
        <taxon>Dikarya</taxon>
        <taxon>Ascomycota</taxon>
        <taxon>Pezizomycotina</taxon>
        <taxon>Sordariomycetes</taxon>
        <taxon>Sordariomycetidae</taxon>
        <taxon>Sordariales</taxon>
        <taxon>Lasiosphaeriaceae</taxon>
        <taxon>Cercophora</taxon>
    </lineage>
</organism>
<dbReference type="PANTHER" id="PTHR23083">
    <property type="entry name" value="TETRATRICOPEPTIDE REPEAT PROTEIN, TPR"/>
    <property type="match status" value="1"/>
</dbReference>
<evidence type="ECO:0000256" key="1">
    <source>
        <dbReference type="ARBA" id="ARBA00002550"/>
    </source>
</evidence>
<dbReference type="InterPro" id="IPR051722">
    <property type="entry name" value="Endocytosis_PI4K-reg_protein"/>
</dbReference>
<dbReference type="EMBL" id="JAUEPO010000002">
    <property type="protein sequence ID" value="KAK3333117.1"/>
    <property type="molecule type" value="Genomic_DNA"/>
</dbReference>
<reference evidence="4" key="2">
    <citation type="submission" date="2023-06" db="EMBL/GenBank/DDBJ databases">
        <authorList>
            <consortium name="Lawrence Berkeley National Laboratory"/>
            <person name="Haridas S."/>
            <person name="Hensen N."/>
            <person name="Bonometti L."/>
            <person name="Westerberg I."/>
            <person name="Brannstrom I.O."/>
            <person name="Guillou S."/>
            <person name="Cros-Aarteil S."/>
            <person name="Calhoun S."/>
            <person name="Kuo A."/>
            <person name="Mondo S."/>
            <person name="Pangilinan J."/>
            <person name="Riley R."/>
            <person name="Labutti K."/>
            <person name="Andreopoulos B."/>
            <person name="Lipzen A."/>
            <person name="Chen C."/>
            <person name="Yanf M."/>
            <person name="Daum C."/>
            <person name="Ng V."/>
            <person name="Clum A."/>
            <person name="Steindorff A."/>
            <person name="Ohm R."/>
            <person name="Martin F."/>
            <person name="Silar P."/>
            <person name="Natvig D."/>
            <person name="Lalanne C."/>
            <person name="Gautier V."/>
            <person name="Ament-Velasquez S.L."/>
            <person name="Kruys A."/>
            <person name="Hutchinson M.I."/>
            <person name="Powell A.J."/>
            <person name="Barry K."/>
            <person name="Miller A.N."/>
            <person name="Grigoriev I.V."/>
            <person name="Debuchy R."/>
            <person name="Gladieux P."/>
            <person name="Thoren M.H."/>
            <person name="Johannesson H."/>
        </authorList>
    </citation>
    <scope>NUCLEOTIDE SEQUENCE</scope>
    <source>
        <strain evidence="4">SMH4131-1</strain>
    </source>
</reference>
<comment type="function">
    <text evidence="1">Involved in endocytosis.</text>
</comment>
<comment type="caution">
    <text evidence="4">The sequence shown here is derived from an EMBL/GenBank/DDBJ whole genome shotgun (WGS) entry which is preliminary data.</text>
</comment>
<dbReference type="InterPro" id="IPR011990">
    <property type="entry name" value="TPR-like_helical_dom_sf"/>
</dbReference>
<dbReference type="AlphaFoldDB" id="A0AAE0IY96"/>
<evidence type="ECO:0000256" key="2">
    <source>
        <dbReference type="ARBA" id="ARBA00038251"/>
    </source>
</evidence>
<evidence type="ECO:0000313" key="4">
    <source>
        <dbReference type="EMBL" id="KAK3333117.1"/>
    </source>
</evidence>
<feature type="region of interest" description="Disordered" evidence="3">
    <location>
        <begin position="869"/>
        <end position="892"/>
    </location>
</feature>
<dbReference type="Gene3D" id="1.25.40.10">
    <property type="entry name" value="Tetratricopeptide repeat domain"/>
    <property type="match status" value="1"/>
</dbReference>
<feature type="compositionally biased region" description="Basic residues" evidence="3">
    <location>
        <begin position="1113"/>
        <end position="1130"/>
    </location>
</feature>
<dbReference type="SMART" id="SM00028">
    <property type="entry name" value="TPR"/>
    <property type="match status" value="4"/>
</dbReference>
<evidence type="ECO:0000256" key="3">
    <source>
        <dbReference type="SAM" id="MobiDB-lite"/>
    </source>
</evidence>
<comment type="similarity">
    <text evidence="2">Belongs to the YPP1 family.</text>
</comment>
<name>A0AAE0IY96_9PEZI</name>
<feature type="compositionally biased region" description="Basic and acidic residues" evidence="3">
    <location>
        <begin position="798"/>
        <end position="820"/>
    </location>
</feature>
<keyword evidence="5" id="KW-1185">Reference proteome</keyword>
<feature type="compositionally biased region" description="Low complexity" evidence="3">
    <location>
        <begin position="775"/>
        <end position="788"/>
    </location>
</feature>